<feature type="compositionally biased region" description="Basic and acidic residues" evidence="1">
    <location>
        <begin position="256"/>
        <end position="266"/>
    </location>
</feature>
<dbReference type="Proteomes" id="UP000037923">
    <property type="component" value="Unassembled WGS sequence"/>
</dbReference>
<feature type="compositionally biased region" description="Low complexity" evidence="1">
    <location>
        <begin position="87"/>
        <end position="112"/>
    </location>
</feature>
<keyword evidence="3" id="KW-1185">Reference proteome</keyword>
<feature type="compositionally biased region" description="Low complexity" evidence="1">
    <location>
        <begin position="498"/>
        <end position="512"/>
    </location>
</feature>
<feature type="compositionally biased region" description="Low complexity" evidence="1">
    <location>
        <begin position="201"/>
        <end position="210"/>
    </location>
</feature>
<evidence type="ECO:0000313" key="3">
    <source>
        <dbReference type="Proteomes" id="UP000037923"/>
    </source>
</evidence>
<feature type="region of interest" description="Disordered" evidence="1">
    <location>
        <begin position="550"/>
        <end position="609"/>
    </location>
</feature>
<dbReference type="OMA" id="PWHPLFT"/>
<evidence type="ECO:0000313" key="2">
    <source>
        <dbReference type="EMBL" id="KPA78543.1"/>
    </source>
</evidence>
<dbReference type="VEuPathDB" id="TriTrypDB:LpyrH10_13_0890"/>
<feature type="region of interest" description="Disordered" evidence="1">
    <location>
        <begin position="407"/>
        <end position="474"/>
    </location>
</feature>
<dbReference type="OrthoDB" id="267414at2759"/>
<organism evidence="2 3">
    <name type="scientific">Leptomonas pyrrhocoris</name>
    <name type="common">Firebug parasite</name>
    <dbReference type="NCBI Taxonomy" id="157538"/>
    <lineage>
        <taxon>Eukaryota</taxon>
        <taxon>Discoba</taxon>
        <taxon>Euglenozoa</taxon>
        <taxon>Kinetoplastea</taxon>
        <taxon>Metakinetoplastina</taxon>
        <taxon>Trypanosomatida</taxon>
        <taxon>Trypanosomatidae</taxon>
        <taxon>Leishmaniinae</taxon>
        <taxon>Leptomonas</taxon>
    </lineage>
</organism>
<comment type="caution">
    <text evidence="2">The sequence shown here is derived from an EMBL/GenBank/DDBJ whole genome shotgun (WGS) entry which is preliminary data.</text>
</comment>
<reference evidence="2 3" key="1">
    <citation type="submission" date="2015-07" db="EMBL/GenBank/DDBJ databases">
        <title>High-quality genome of monoxenous trypanosomatid Leptomonas pyrrhocoris.</title>
        <authorList>
            <person name="Flegontov P."/>
            <person name="Butenko A."/>
            <person name="Firsov S."/>
            <person name="Vlcek C."/>
            <person name="Logacheva M.D."/>
            <person name="Field M."/>
            <person name="Filatov D."/>
            <person name="Flegontova O."/>
            <person name="Gerasimov E."/>
            <person name="Jackson A.P."/>
            <person name="Kelly S."/>
            <person name="Opperdoes F."/>
            <person name="O'Reilly A."/>
            <person name="Votypka J."/>
            <person name="Yurchenko V."/>
            <person name="Lukes J."/>
        </authorList>
    </citation>
    <scope>NUCLEOTIDE SEQUENCE [LARGE SCALE GENOMIC DNA]</scope>
    <source>
        <strain evidence="2">H10</strain>
    </source>
</reference>
<evidence type="ECO:0000256" key="1">
    <source>
        <dbReference type="SAM" id="MobiDB-lite"/>
    </source>
</evidence>
<feature type="region of interest" description="Disordered" evidence="1">
    <location>
        <begin position="60"/>
        <end position="227"/>
    </location>
</feature>
<feature type="region of interest" description="Disordered" evidence="1">
    <location>
        <begin position="498"/>
        <end position="519"/>
    </location>
</feature>
<accession>A0A0M9FYG0</accession>
<feature type="compositionally biased region" description="Polar residues" evidence="1">
    <location>
        <begin position="431"/>
        <end position="445"/>
    </location>
</feature>
<protein>
    <submittedName>
        <fullName evidence="2">Uncharacterized protein</fullName>
    </submittedName>
</protein>
<feature type="compositionally biased region" description="Polar residues" evidence="1">
    <location>
        <begin position="151"/>
        <end position="161"/>
    </location>
</feature>
<feature type="compositionally biased region" description="Low complexity" evidence="1">
    <location>
        <begin position="330"/>
        <end position="351"/>
    </location>
</feature>
<proteinExistence type="predicted"/>
<dbReference type="AlphaFoldDB" id="A0A0M9FYG0"/>
<dbReference type="RefSeq" id="XP_015656982.1">
    <property type="nucleotide sequence ID" value="XM_015804408.1"/>
</dbReference>
<dbReference type="GeneID" id="26906433"/>
<name>A0A0M9FYG0_LEPPY</name>
<sequence>MQAYIDSICSRSPPSTAAAVRPTKSALLLQSRQLERKRQLDERAAHDQALQAGKGASLWGLPFSKQRSDSRSRVRPAQPRPHRLLHSAASSFFASSTSRTQRNASPPASAASLRRGSNTGPQRTPRPLGLPPTSPSQRQQQQHNQIRMWTPFSSVPLSGQRTPGREQRLPQEGARSSARDPLNDSSSLLKSSPWHPLFTHSPSPAASPSAPQRPGRFSEDVGEEAGEHRDVVGAAAPQVFDSAPFYARLSRADEIQSRSPVEENNQRTHAPTAQIRRSRWSAATMSAEANVPISSPSHSPLPPSPPRAAWAAWEPPKEKQQLSNMQRQTGSASRLLHAALGSSGSGSASVLKTSATHPSPPHTRANAVYPSFGRFVSAVPSGVSASPQFEASTSPSLHHTLRGLHADLRRQTEPQATPSPSRRALRDDENFSINTSRFPGSSSHVLSEPSHFVRQSSASHPPSLPHHRRHHTRGAPCSLRDLHELLLHRLEAQSRVAAAAAAQTARPHTNAAHSSTTTDAVLTDTRATVQLWRATREVCRRLAEQRDLMHSSSLGDGERRDTFDGAARGTRNFRNGGEGQRQDQKRRTAASTRAYLYGSDAEGGTRATS</sequence>
<feature type="region of interest" description="Disordered" evidence="1">
    <location>
        <begin position="256"/>
        <end position="365"/>
    </location>
</feature>
<gene>
    <name evidence="2" type="ORF">ABB37_06144</name>
</gene>
<dbReference type="EMBL" id="LGTL01000013">
    <property type="protein sequence ID" value="KPA78543.1"/>
    <property type="molecule type" value="Genomic_DNA"/>
</dbReference>